<dbReference type="AlphaFoldDB" id="A0A1N6J4K6"/>
<dbReference type="InterPro" id="IPR010559">
    <property type="entry name" value="Sig_transdc_His_kin_internal"/>
</dbReference>
<evidence type="ECO:0000313" key="3">
    <source>
        <dbReference type="EMBL" id="SIO39046.1"/>
    </source>
</evidence>
<accession>A0A1N6J4K6</accession>
<dbReference type="STRING" id="1416779.SAMN05444409_3282"/>
<dbReference type="RefSeq" id="WP_074236372.1">
    <property type="nucleotide sequence ID" value="NZ_FSRK01000002.1"/>
</dbReference>
<organism evidence="3 4">
    <name type="scientific">Epilithonimonas zeae</name>
    <dbReference type="NCBI Taxonomy" id="1416779"/>
    <lineage>
        <taxon>Bacteria</taxon>
        <taxon>Pseudomonadati</taxon>
        <taxon>Bacteroidota</taxon>
        <taxon>Flavobacteriia</taxon>
        <taxon>Flavobacteriales</taxon>
        <taxon>Weeksellaceae</taxon>
        <taxon>Chryseobacterium group</taxon>
        <taxon>Epilithonimonas</taxon>
    </lineage>
</organism>
<feature type="transmembrane region" description="Helical" evidence="1">
    <location>
        <begin position="37"/>
        <end position="59"/>
    </location>
</feature>
<keyword evidence="1" id="KW-0472">Membrane</keyword>
<feature type="domain" description="Signal transduction histidine kinase internal region" evidence="2">
    <location>
        <begin position="158"/>
        <end position="234"/>
    </location>
</feature>
<proteinExistence type="predicted"/>
<dbReference type="PANTHER" id="PTHR34220">
    <property type="entry name" value="SENSOR HISTIDINE KINASE YPDA"/>
    <property type="match status" value="1"/>
</dbReference>
<dbReference type="EMBL" id="FSRK01000002">
    <property type="protein sequence ID" value="SIO39046.1"/>
    <property type="molecule type" value="Genomic_DNA"/>
</dbReference>
<dbReference type="PANTHER" id="PTHR34220:SF7">
    <property type="entry name" value="SENSOR HISTIDINE KINASE YPDA"/>
    <property type="match status" value="1"/>
</dbReference>
<keyword evidence="3" id="KW-0418">Kinase</keyword>
<feature type="transmembrane region" description="Helical" evidence="1">
    <location>
        <begin position="71"/>
        <end position="91"/>
    </location>
</feature>
<keyword evidence="1" id="KW-1133">Transmembrane helix</keyword>
<reference evidence="4" key="1">
    <citation type="submission" date="2016-11" db="EMBL/GenBank/DDBJ databases">
        <authorList>
            <person name="Varghese N."/>
            <person name="Submissions S."/>
        </authorList>
    </citation>
    <scope>NUCLEOTIDE SEQUENCE [LARGE SCALE GENOMIC DNA]</scope>
    <source>
        <strain evidence="4">DSM 27623</strain>
    </source>
</reference>
<dbReference type="InterPro" id="IPR050640">
    <property type="entry name" value="Bact_2-comp_sensor_kinase"/>
</dbReference>
<dbReference type="OrthoDB" id="9809908at2"/>
<feature type="transmembrane region" description="Helical" evidence="1">
    <location>
        <begin position="120"/>
        <end position="138"/>
    </location>
</feature>
<dbReference type="GO" id="GO:0000155">
    <property type="term" value="F:phosphorelay sensor kinase activity"/>
    <property type="evidence" value="ECO:0007669"/>
    <property type="project" value="InterPro"/>
</dbReference>
<gene>
    <name evidence="3" type="ORF">SAMN05444409_3282</name>
</gene>
<feature type="transmembrane region" description="Helical" evidence="1">
    <location>
        <begin position="12"/>
        <end position="31"/>
    </location>
</feature>
<sequence>MKTFLKRLQTTYIYHWIIWIILIVFKLIMDYSVFGNFLFLINLQIFVAAIFLFYLNYYWSLPYIIKQEPKTIFIIVILFFVIYIGLTILFFPPMHRPPFPPKGFPRPERMMHKRLNLHDIFFKIGLFSIIFSTLLFFVDKWMENQKMIKALEFERQSSELKILREQINPHFFFNALNSIYSLSITQSKDTPRVILVLSDIMRYVLNDKNGQKNNLNDEIINIKKYIEIQSIRFNKFNNINWQFYGNFEAYKIEPLLLLTFIENAFKYADFGKGPVDIKVYLKDHILDFNVKNFYENKPSDRTDNNQLGIKNTKMKLDLLYPEKYQLDIDDNGSEYKISLKLQLN</sequence>
<keyword evidence="4" id="KW-1185">Reference proteome</keyword>
<evidence type="ECO:0000313" key="4">
    <source>
        <dbReference type="Proteomes" id="UP000185207"/>
    </source>
</evidence>
<keyword evidence="3" id="KW-0808">Transferase</keyword>
<dbReference type="Proteomes" id="UP000185207">
    <property type="component" value="Unassembled WGS sequence"/>
</dbReference>
<protein>
    <submittedName>
        <fullName evidence="3">Histidine kinase</fullName>
    </submittedName>
</protein>
<evidence type="ECO:0000256" key="1">
    <source>
        <dbReference type="SAM" id="Phobius"/>
    </source>
</evidence>
<dbReference type="GO" id="GO:0016020">
    <property type="term" value="C:membrane"/>
    <property type="evidence" value="ECO:0007669"/>
    <property type="project" value="InterPro"/>
</dbReference>
<evidence type="ECO:0000259" key="2">
    <source>
        <dbReference type="Pfam" id="PF06580"/>
    </source>
</evidence>
<name>A0A1N6J4K6_9FLAO</name>
<dbReference type="Pfam" id="PF06580">
    <property type="entry name" value="His_kinase"/>
    <property type="match status" value="1"/>
</dbReference>
<keyword evidence="1" id="KW-0812">Transmembrane</keyword>